<evidence type="ECO:0000256" key="5">
    <source>
        <dbReference type="ARBA" id="ARBA00022984"/>
    </source>
</evidence>
<dbReference type="SUPFAM" id="SSF49785">
    <property type="entry name" value="Galactose-binding domain-like"/>
    <property type="match status" value="1"/>
</dbReference>
<dbReference type="PANTHER" id="PTHR47019:SF1">
    <property type="entry name" value="LIPID II FLIPPASE MURJ"/>
    <property type="match status" value="1"/>
</dbReference>
<feature type="transmembrane region" description="Helical" evidence="10">
    <location>
        <begin position="194"/>
        <end position="214"/>
    </location>
</feature>
<dbReference type="Pfam" id="PF03023">
    <property type="entry name" value="MurJ"/>
    <property type="match status" value="1"/>
</dbReference>
<dbReference type="InterPro" id="IPR051050">
    <property type="entry name" value="Lipid_II_flippase_MurJ/MviN"/>
</dbReference>
<dbReference type="InterPro" id="IPR004268">
    <property type="entry name" value="MurJ"/>
</dbReference>
<keyword evidence="8" id="KW-0675">Receptor</keyword>
<dbReference type="PROSITE" id="PS50011">
    <property type="entry name" value="PROTEIN_KINASE_DOM"/>
    <property type="match status" value="1"/>
</dbReference>
<evidence type="ECO:0000256" key="10">
    <source>
        <dbReference type="SAM" id="Phobius"/>
    </source>
</evidence>
<feature type="transmembrane region" description="Helical" evidence="10">
    <location>
        <begin position="1068"/>
        <end position="1090"/>
    </location>
</feature>
<feature type="transmembrane region" description="Helical" evidence="10">
    <location>
        <begin position="312"/>
        <end position="335"/>
    </location>
</feature>
<proteinExistence type="predicted"/>
<dbReference type="NCBIfam" id="TIGR01695">
    <property type="entry name" value="murJ_mviN"/>
    <property type="match status" value="1"/>
</dbReference>
<reference evidence="13" key="1">
    <citation type="submission" date="2016-10" db="EMBL/GenBank/DDBJ databases">
        <authorList>
            <person name="Varghese N."/>
            <person name="Submissions S."/>
        </authorList>
    </citation>
    <scope>NUCLEOTIDE SEQUENCE [LARGE SCALE GENOMIC DNA]</scope>
    <source>
        <strain evidence="13">DSM 21743</strain>
    </source>
</reference>
<feature type="transmembrane region" description="Helical" evidence="10">
    <location>
        <begin position="356"/>
        <end position="379"/>
    </location>
</feature>
<protein>
    <submittedName>
        <fullName evidence="12">Putative peptidoglycan lipid II flippase</fullName>
    </submittedName>
</protein>
<evidence type="ECO:0000256" key="9">
    <source>
        <dbReference type="SAM" id="MobiDB-lite"/>
    </source>
</evidence>
<feature type="region of interest" description="Disordered" evidence="9">
    <location>
        <begin position="999"/>
        <end position="1063"/>
    </location>
</feature>
<feature type="transmembrane region" description="Helical" evidence="10">
    <location>
        <begin position="452"/>
        <end position="473"/>
    </location>
</feature>
<feature type="transmembrane region" description="Helical" evidence="10">
    <location>
        <begin position="520"/>
        <end position="542"/>
    </location>
</feature>
<dbReference type="Gene3D" id="3.30.200.20">
    <property type="entry name" value="Phosphorylase Kinase, domain 1"/>
    <property type="match status" value="1"/>
</dbReference>
<dbReference type="PANTHER" id="PTHR47019">
    <property type="entry name" value="LIPID II FLIPPASE MURJ"/>
    <property type="match status" value="1"/>
</dbReference>
<evidence type="ECO:0000313" key="13">
    <source>
        <dbReference type="Proteomes" id="UP000198825"/>
    </source>
</evidence>
<dbReference type="AlphaFoldDB" id="A0A1H2N6M0"/>
<keyword evidence="3 10" id="KW-0812">Transmembrane</keyword>
<dbReference type="Gene3D" id="2.60.120.260">
    <property type="entry name" value="Galactose-binding domain-like"/>
    <property type="match status" value="1"/>
</dbReference>
<dbReference type="GO" id="GO:0005524">
    <property type="term" value="F:ATP binding"/>
    <property type="evidence" value="ECO:0007669"/>
    <property type="project" value="InterPro"/>
</dbReference>
<dbReference type="STRING" id="546874.SAMN04488544_3405"/>
<accession>A0A1H2N6M0</accession>
<feature type="transmembrane region" description="Helical" evidence="10">
    <location>
        <begin position="391"/>
        <end position="413"/>
    </location>
</feature>
<feature type="compositionally biased region" description="Low complexity" evidence="9">
    <location>
        <begin position="1050"/>
        <end position="1061"/>
    </location>
</feature>
<evidence type="ECO:0000256" key="8">
    <source>
        <dbReference type="ARBA" id="ARBA00023170"/>
    </source>
</evidence>
<feature type="transmembrane region" description="Helical" evidence="10">
    <location>
        <begin position="34"/>
        <end position="58"/>
    </location>
</feature>
<dbReference type="GO" id="GO:0005886">
    <property type="term" value="C:plasma membrane"/>
    <property type="evidence" value="ECO:0007669"/>
    <property type="project" value="UniProtKB-SubCell"/>
</dbReference>
<dbReference type="InterPro" id="IPR000719">
    <property type="entry name" value="Prot_kinase_dom"/>
</dbReference>
<dbReference type="InterPro" id="IPR011009">
    <property type="entry name" value="Kinase-like_dom_sf"/>
</dbReference>
<dbReference type="GO" id="GO:0008360">
    <property type="term" value="P:regulation of cell shape"/>
    <property type="evidence" value="ECO:0007669"/>
    <property type="project" value="UniProtKB-KW"/>
</dbReference>
<evidence type="ECO:0000256" key="7">
    <source>
        <dbReference type="ARBA" id="ARBA00023136"/>
    </source>
</evidence>
<keyword evidence="7 10" id="KW-0472">Membrane</keyword>
<feature type="compositionally biased region" description="Low complexity" evidence="9">
    <location>
        <begin position="1096"/>
        <end position="1118"/>
    </location>
</feature>
<dbReference type="GO" id="GO:0015648">
    <property type="term" value="F:lipid-linked peptidoglycan transporter activity"/>
    <property type="evidence" value="ECO:0007669"/>
    <property type="project" value="TreeGrafter"/>
</dbReference>
<evidence type="ECO:0000256" key="2">
    <source>
        <dbReference type="ARBA" id="ARBA00022475"/>
    </source>
</evidence>
<keyword evidence="6 10" id="KW-1133">Transmembrane helix</keyword>
<feature type="region of interest" description="Disordered" evidence="9">
    <location>
        <begin position="651"/>
        <end position="670"/>
    </location>
</feature>
<keyword evidence="5" id="KW-0573">Peptidoglycan synthesis</keyword>
<feature type="transmembrane region" description="Helical" evidence="10">
    <location>
        <begin position="271"/>
        <end position="292"/>
    </location>
</feature>
<feature type="compositionally biased region" description="Low complexity" evidence="9">
    <location>
        <begin position="1028"/>
        <end position="1040"/>
    </location>
</feature>
<feature type="region of interest" description="Disordered" evidence="9">
    <location>
        <begin position="1"/>
        <end position="25"/>
    </location>
</feature>
<dbReference type="CDD" id="cd13973">
    <property type="entry name" value="PK_MviN-like"/>
    <property type="match status" value="1"/>
</dbReference>
<dbReference type="GO" id="GO:0004672">
    <property type="term" value="F:protein kinase activity"/>
    <property type="evidence" value="ECO:0007669"/>
    <property type="project" value="InterPro"/>
</dbReference>
<feature type="transmembrane region" description="Helical" evidence="10">
    <location>
        <begin position="493"/>
        <end position="514"/>
    </location>
</feature>
<dbReference type="RefSeq" id="WP_197680490.1">
    <property type="nucleotide sequence ID" value="NZ_LT629799.1"/>
</dbReference>
<feature type="region of interest" description="Disordered" evidence="9">
    <location>
        <begin position="563"/>
        <end position="643"/>
    </location>
</feature>
<dbReference type="EMBL" id="LT629799">
    <property type="protein sequence ID" value="SDV00974.1"/>
    <property type="molecule type" value="Genomic_DNA"/>
</dbReference>
<evidence type="ECO:0000256" key="6">
    <source>
        <dbReference type="ARBA" id="ARBA00022989"/>
    </source>
</evidence>
<keyword evidence="13" id="KW-1185">Reference proteome</keyword>
<dbReference type="InterPro" id="IPR008979">
    <property type="entry name" value="Galactose-bd-like_sf"/>
</dbReference>
<feature type="transmembrane region" description="Helical" evidence="10">
    <location>
        <begin position="116"/>
        <end position="139"/>
    </location>
</feature>
<evidence type="ECO:0000256" key="4">
    <source>
        <dbReference type="ARBA" id="ARBA00022960"/>
    </source>
</evidence>
<evidence type="ECO:0000256" key="3">
    <source>
        <dbReference type="ARBA" id="ARBA00022692"/>
    </source>
</evidence>
<dbReference type="SUPFAM" id="SSF56112">
    <property type="entry name" value="Protein kinase-like (PK-like)"/>
    <property type="match status" value="1"/>
</dbReference>
<evidence type="ECO:0000256" key="1">
    <source>
        <dbReference type="ARBA" id="ARBA00004651"/>
    </source>
</evidence>
<feature type="transmembrane region" description="Helical" evidence="10">
    <location>
        <begin position="425"/>
        <end position="446"/>
    </location>
</feature>
<feature type="region of interest" description="Disordered" evidence="9">
    <location>
        <begin position="963"/>
        <end position="984"/>
    </location>
</feature>
<evidence type="ECO:0000313" key="12">
    <source>
        <dbReference type="EMBL" id="SDV00974.1"/>
    </source>
</evidence>
<dbReference type="GO" id="GO:0034204">
    <property type="term" value="P:lipid translocation"/>
    <property type="evidence" value="ECO:0007669"/>
    <property type="project" value="TreeGrafter"/>
</dbReference>
<keyword evidence="2" id="KW-1003">Cell membrane</keyword>
<feature type="compositionally biased region" description="Low complexity" evidence="9">
    <location>
        <begin position="592"/>
        <end position="608"/>
    </location>
</feature>
<evidence type="ECO:0000259" key="11">
    <source>
        <dbReference type="PROSITE" id="PS50011"/>
    </source>
</evidence>
<keyword evidence="4" id="KW-0133">Cell shape</keyword>
<sequence>MSQGTVRPTTDAAVDEGGSGDEGRATRRLVSSGAVMAAGTALSRVLGFVRLIVLVALFGNATRQSDMFNLANTVPNSMYILLAGGVLNTVLVPQLVRAVKRDSDGGEAYTNRVMTVGLLGLGLVTVLLTLAVPAVIALYSGPGWKDPDLAAQYASMKALAYWCMPQVFFYGVHVLAGQVLNARDRFGPMMWAPIANNVVSLAVLGLFALVFGRTSTGQAFTTAQEVVLGLGATVGIAVQAAVLVPFLRSAGYRFRPRLDLRGSGLGHTFRLARWTLGFVAVTQLALVVVNRLASEATVDGRGAGLTAYANAYAVWILPHSLITVSLATAMLPSASRLGAAGDLRGVAAETTRTVRLALTVLLPAAVGMVALGLPAAQLAFGFGRGARDASFVGWTLMALALGLVPFTVQYVLLRAFYALEDTRTTFFLQFVIAAVNVAAALALTTLLPGELWVAPALGLAYSLAYVVGALVSFRRLRRSLPDLDGHPLVAHCVRLLAAALPAAALGWLVCWAVTSRLGSRPALLLALVLAGVVAVGVFVVLARLLRVGEVAQLTGLLRRRRPAAPAGPADAVTSGEAPAEDELDTEVRSARSAEVVGAVESSVVSGGSEPPGGPGAPSIGAASTTPVAGLDRGDVPAAPGSTEDDLMTQTAIAPGRPHPLDATDEDGDADAVREPSAEFLHVPTAAALPTGTVLASRYRLEELIAASRPSVTWRAFDEVLSRSVLVHVLAPGDPDEPELMAAARRASVATDSRFLRVLDAVGGEESSVGSYIVCEYATGQSLEVLLSQAPLSGLEAAWVVREVADALSGVHGLGLHHRRINPENVIVTPSGNIKIVGLLIDAVLRPNRSTSVPGADTGELVDVADLGRLLYAALVSRWPGGPAYSLPAAPRLGRRWMTPRQVRAGVSPALDNVCDQVLGDPPRHQAPSITTAHQLVQALSKVLGSADATGDLERRLHQPIPVVQHGSGRAPASDPDTGAPPVSALLDQPTEEMTAIRPAVPGAAAPRTAGRRPAADAPVSRPRATPLAVAGPAGVTQQVAGAGGAGGAGSRPATATRTTPPQQHPRRWIAVLLALCLVLVVAGTVSAQVLSRRLGSSPAPSTSAAAPTTSDAPTTLPADQPVRVVSARDFDPQGDTREENREQVPLAIDGKDDTRWTTVTYKGNPKLGGIKRGVGLVLDLGEAQQVGSVRLLLSGDGTDVDLRVPATDPAGTTTPPMTSDRSWSSVATRSDVGSSATLTLDQPVTTRYVLVYLTSLPREGSGYKGGIYEAEVRS</sequence>
<dbReference type="PRINTS" id="PR01806">
    <property type="entry name" value="VIRFACTRMVIN"/>
</dbReference>
<organism evidence="12 13">
    <name type="scientific">Microlunatus sagamiharensis</name>
    <dbReference type="NCBI Taxonomy" id="546874"/>
    <lineage>
        <taxon>Bacteria</taxon>
        <taxon>Bacillati</taxon>
        <taxon>Actinomycetota</taxon>
        <taxon>Actinomycetes</taxon>
        <taxon>Propionibacteriales</taxon>
        <taxon>Propionibacteriaceae</taxon>
        <taxon>Microlunatus</taxon>
    </lineage>
</organism>
<name>A0A1H2N6M0_9ACTN</name>
<feature type="transmembrane region" description="Helical" evidence="10">
    <location>
        <begin position="159"/>
        <end position="182"/>
    </location>
</feature>
<gene>
    <name evidence="12" type="ORF">SAMN04488544_3405</name>
</gene>
<dbReference type="GO" id="GO:0009252">
    <property type="term" value="P:peptidoglycan biosynthetic process"/>
    <property type="evidence" value="ECO:0007669"/>
    <property type="project" value="UniProtKB-KW"/>
</dbReference>
<feature type="domain" description="Protein kinase" evidence="11">
    <location>
        <begin position="698"/>
        <end position="1015"/>
    </location>
</feature>
<feature type="region of interest" description="Disordered" evidence="9">
    <location>
        <begin position="1094"/>
        <end position="1124"/>
    </location>
</feature>
<comment type="subcellular location">
    <subcellularLocation>
        <location evidence="1">Cell membrane</location>
        <topology evidence="1">Multi-pass membrane protein</topology>
    </subcellularLocation>
</comment>
<dbReference type="CDD" id="cd13123">
    <property type="entry name" value="MATE_MurJ_like"/>
    <property type="match status" value="1"/>
</dbReference>
<dbReference type="Gene3D" id="1.10.510.10">
    <property type="entry name" value="Transferase(Phosphotransferase) domain 1"/>
    <property type="match status" value="1"/>
</dbReference>
<feature type="compositionally biased region" description="Low complexity" evidence="9">
    <location>
        <begin position="999"/>
        <end position="1018"/>
    </location>
</feature>
<feature type="transmembrane region" description="Helical" evidence="10">
    <location>
        <begin position="226"/>
        <end position="250"/>
    </location>
</feature>
<feature type="transmembrane region" description="Helical" evidence="10">
    <location>
        <begin position="78"/>
        <end position="96"/>
    </location>
</feature>
<dbReference type="Proteomes" id="UP000198825">
    <property type="component" value="Chromosome I"/>
</dbReference>